<dbReference type="PANTHER" id="PTHR14879">
    <property type="entry name" value="CASPASE REGULATOR, RING FINGER DOMAIN-CONTAINING"/>
    <property type="match status" value="1"/>
</dbReference>
<feature type="domain" description="RING-type" evidence="5">
    <location>
        <begin position="201"/>
        <end position="242"/>
    </location>
</feature>
<organism evidence="6 7">
    <name type="scientific">Littorina saxatilis</name>
    <dbReference type="NCBI Taxonomy" id="31220"/>
    <lineage>
        <taxon>Eukaryota</taxon>
        <taxon>Metazoa</taxon>
        <taxon>Spiralia</taxon>
        <taxon>Lophotrochozoa</taxon>
        <taxon>Mollusca</taxon>
        <taxon>Gastropoda</taxon>
        <taxon>Caenogastropoda</taxon>
        <taxon>Littorinimorpha</taxon>
        <taxon>Littorinoidea</taxon>
        <taxon>Littorinidae</taxon>
        <taxon>Littorina</taxon>
    </lineage>
</organism>
<comment type="caution">
    <text evidence="6">The sequence shown here is derived from an EMBL/GenBank/DDBJ whole genome shotgun (WGS) entry which is preliminary data.</text>
</comment>
<keyword evidence="1 3" id="KW-0479">Metal-binding</keyword>
<evidence type="ECO:0000256" key="3">
    <source>
        <dbReference type="PROSITE-ProRule" id="PRU00175"/>
    </source>
</evidence>
<dbReference type="PANTHER" id="PTHR14879:SF5">
    <property type="entry name" value="RING-TYPE DOMAIN-CONTAINING PROTEIN"/>
    <property type="match status" value="1"/>
</dbReference>
<feature type="region of interest" description="Disordered" evidence="4">
    <location>
        <begin position="146"/>
        <end position="198"/>
    </location>
</feature>
<dbReference type="InterPro" id="IPR051728">
    <property type="entry name" value="RING-FYVE_E3_ubiquitin-ligase"/>
</dbReference>
<dbReference type="InterPro" id="IPR001841">
    <property type="entry name" value="Znf_RING"/>
</dbReference>
<reference evidence="6 7" key="1">
    <citation type="submission" date="2024-02" db="EMBL/GenBank/DDBJ databases">
        <title>Chromosome-scale genome assembly of the rough periwinkle Littorina saxatilis.</title>
        <authorList>
            <person name="De Jode A."/>
            <person name="Faria R."/>
            <person name="Formenti G."/>
            <person name="Sims Y."/>
            <person name="Smith T.P."/>
            <person name="Tracey A."/>
            <person name="Wood J.M.D."/>
            <person name="Zagrodzka Z.B."/>
            <person name="Johannesson K."/>
            <person name="Butlin R.K."/>
            <person name="Leder E.H."/>
        </authorList>
    </citation>
    <scope>NUCLEOTIDE SEQUENCE [LARGE SCALE GENOMIC DNA]</scope>
    <source>
        <strain evidence="6">Snail1</strain>
        <tissue evidence="6">Muscle</tissue>
    </source>
</reference>
<dbReference type="PROSITE" id="PS50089">
    <property type="entry name" value="ZF_RING_2"/>
    <property type="match status" value="1"/>
</dbReference>
<evidence type="ECO:0000313" key="7">
    <source>
        <dbReference type="Proteomes" id="UP001374579"/>
    </source>
</evidence>
<dbReference type="Pfam" id="PF13920">
    <property type="entry name" value="zf-C3HC4_3"/>
    <property type="match status" value="1"/>
</dbReference>
<proteinExistence type="predicted"/>
<feature type="compositionally biased region" description="Basic and acidic residues" evidence="4">
    <location>
        <begin position="160"/>
        <end position="169"/>
    </location>
</feature>
<dbReference type="EMBL" id="JBAMIC010000011">
    <property type="protein sequence ID" value="KAK7100296.1"/>
    <property type="molecule type" value="Genomic_DNA"/>
</dbReference>
<keyword evidence="2" id="KW-0862">Zinc</keyword>
<accession>A0AAN9B810</accession>
<dbReference type="GO" id="GO:0008270">
    <property type="term" value="F:zinc ion binding"/>
    <property type="evidence" value="ECO:0007669"/>
    <property type="project" value="UniProtKB-KW"/>
</dbReference>
<evidence type="ECO:0000256" key="4">
    <source>
        <dbReference type="SAM" id="MobiDB-lite"/>
    </source>
</evidence>
<gene>
    <name evidence="6" type="ORF">V1264_023274</name>
</gene>
<dbReference type="Gene3D" id="3.30.40.10">
    <property type="entry name" value="Zinc/RING finger domain, C3HC4 (zinc finger)"/>
    <property type="match status" value="1"/>
</dbReference>
<dbReference type="SUPFAM" id="SSF57850">
    <property type="entry name" value="RING/U-box"/>
    <property type="match status" value="1"/>
</dbReference>
<keyword evidence="7" id="KW-1185">Reference proteome</keyword>
<sequence length="255" mass="28563">MYTTFEGRRKDTTLYRHEDHEYRGTKRIGKTLSRYLSCTDADCRGRAVIRDGVCRVTNPHSHGPLPDNHFKIQEGTVNKLIECKLNDLSLLTNGEEIARRRSVLQINNERRLAVLGEQLTGQQIAPLAFVKRACAFIRRYAEDHVDTSETLTDEDGNADGPREGNPDREPETDEENVNHQDDQDDTTDRSSSPTRAPDNSCPVCLLNPRNAVFVPCGHALCYDCGVHVQGNVAPNNRCHCCRADIASVVRVFGMA</sequence>
<dbReference type="Proteomes" id="UP001374579">
    <property type="component" value="Unassembled WGS sequence"/>
</dbReference>
<name>A0AAN9B810_9CAEN</name>
<keyword evidence="1 3" id="KW-0863">Zinc-finger</keyword>
<evidence type="ECO:0000313" key="6">
    <source>
        <dbReference type="EMBL" id="KAK7100296.1"/>
    </source>
</evidence>
<dbReference type="AlphaFoldDB" id="A0AAN9B810"/>
<evidence type="ECO:0000256" key="1">
    <source>
        <dbReference type="ARBA" id="ARBA00022771"/>
    </source>
</evidence>
<protein>
    <recommendedName>
        <fullName evidence="5">RING-type domain-containing protein</fullName>
    </recommendedName>
</protein>
<evidence type="ECO:0000259" key="5">
    <source>
        <dbReference type="PROSITE" id="PS50089"/>
    </source>
</evidence>
<dbReference type="InterPro" id="IPR013083">
    <property type="entry name" value="Znf_RING/FYVE/PHD"/>
</dbReference>
<evidence type="ECO:0000256" key="2">
    <source>
        <dbReference type="ARBA" id="ARBA00022833"/>
    </source>
</evidence>